<name>A0ABZ0YRL3_9GAMM</name>
<dbReference type="EMBL" id="CP140255">
    <property type="protein sequence ID" value="WQH14618.1"/>
    <property type="molecule type" value="Genomic_DNA"/>
</dbReference>
<evidence type="ECO:0000313" key="1">
    <source>
        <dbReference type="EMBL" id="WQH14618.1"/>
    </source>
</evidence>
<dbReference type="Pfam" id="PF06763">
    <property type="entry name" value="Minor_tail_Z"/>
    <property type="match status" value="1"/>
</dbReference>
<accession>A0ABZ0YRL3</accession>
<keyword evidence="2" id="KW-1185">Reference proteome</keyword>
<organism evidence="1 2">
    <name type="scientific">Vreelandella neptunia</name>
    <dbReference type="NCBI Taxonomy" id="115551"/>
    <lineage>
        <taxon>Bacteria</taxon>
        <taxon>Pseudomonadati</taxon>
        <taxon>Pseudomonadota</taxon>
        <taxon>Gammaproteobacteria</taxon>
        <taxon>Oceanospirillales</taxon>
        <taxon>Halomonadaceae</taxon>
        <taxon>Vreelandella</taxon>
    </lineage>
</organism>
<dbReference type="RefSeq" id="WP_223288801.1">
    <property type="nucleotide sequence ID" value="NZ_CP140255.1"/>
</dbReference>
<protein>
    <submittedName>
        <fullName evidence="1">Phage tail protein</fullName>
    </submittedName>
</protein>
<gene>
    <name evidence="1" type="ORF">SR894_08780</name>
</gene>
<reference evidence="1 2" key="1">
    <citation type="submission" date="2023-11" db="EMBL/GenBank/DDBJ databases">
        <title>MicrobeMod: A computational toolkit for identifying prokaryotic methylation and restriction-modification with nanopore sequencing.</title>
        <authorList>
            <person name="Crits-Christoph A."/>
            <person name="Kang S.C."/>
            <person name="Lee H."/>
            <person name="Ostrov N."/>
        </authorList>
    </citation>
    <scope>NUCLEOTIDE SEQUENCE [LARGE SCALE GENOMIC DNA]</scope>
    <source>
        <strain evidence="1 2">ATCC BAA-805</strain>
    </source>
</reference>
<evidence type="ECO:0000313" key="2">
    <source>
        <dbReference type="Proteomes" id="UP001324794"/>
    </source>
</evidence>
<proteinExistence type="predicted"/>
<sequence length="200" mass="23084">MPNLQFDVRDLQQLKQQFDPKDVEKALSWSVNATAKKAATLLSKETRQRYDISAGDIRKRLTIQRIERDAGRAVLYTGRRLPLVQFKPRERWVSVSSKRRVQSGPRKGSMARRRGVTVRVRKDKGRQLVKGGWLAKNQIFRREDRSDNQSVPVMRFGPSVPEMVGNPQVIEAAQDMVRQDLPQQFNDRLNYILNKKAGLT</sequence>
<dbReference type="Proteomes" id="UP001324794">
    <property type="component" value="Chromosome"/>
</dbReference>
<dbReference type="InterPro" id="IPR010633">
    <property type="entry name" value="Phage_lambda_GpZ"/>
</dbReference>